<feature type="domain" description="Glycosyl transferase family 28 C-terminal" evidence="12">
    <location>
        <begin position="188"/>
        <end position="337"/>
    </location>
</feature>
<evidence type="ECO:0000256" key="3">
    <source>
        <dbReference type="ARBA" id="ARBA00022676"/>
    </source>
</evidence>
<evidence type="ECO:0000256" key="2">
    <source>
        <dbReference type="ARBA" id="ARBA00022618"/>
    </source>
</evidence>
<evidence type="ECO:0000313" key="13">
    <source>
        <dbReference type="EMBL" id="KKW41599.1"/>
    </source>
</evidence>
<dbReference type="PANTHER" id="PTHR21015">
    <property type="entry name" value="UDP-N-ACETYLGLUCOSAMINE--N-ACETYLMURAMYL-(PENTAPEPTIDE) PYROPHOSPHORYL-UNDECAPRENOL N-ACETYLGLUCOSAMINE TRANSFERASE 1"/>
    <property type="match status" value="1"/>
</dbReference>
<sequence length="358" mass="39045">MKIIFSGGGTLGPVTPLLAVHEVVKSRYPEAEFLWVGTRSGPERGLVEAAGIRFVTLPSGKFRRYLSVWNIVDLGRIVAGFFYSLRLLSRESPDFCVSAGGFISVPLHWASWLLGVPAWVHQQDADVGLANKLMAPFARVVSVVFAEQARHFSPRRTVHLGNPVRGDILDGSKEEAARLFALQPGLPVVFATGGGTGSLRLNQLVVEAVPQLAGVCQVIHLSGKERPQELVERTVKLFSAYYQVHQFFSTEMKQAYAAADIIISRGGFGTLSEIAALGRSAIIIPKPGHQTENAVYLQSRGAVIYVNEKTSDGNYLAKLIKELLADRVRQEQLKRAVSQVLPPAKQDAILGIVERLVA</sequence>
<comment type="catalytic activity">
    <reaction evidence="10">
        <text>di-trans,octa-cis-undecaprenyl diphospho-N-acetyl-alpha-D-muramoyl-L-alanyl-D-glutamyl-meso-2,6-diaminopimeloyl-D-alanyl-D-alanine + UDP-N-acetyl-alpha-D-glucosamine = di-trans,octa-cis-undecaprenyl diphospho-[N-acetyl-alpha-D-glucosaminyl-(1-&gt;4)]-N-acetyl-alpha-D-muramoyl-L-alanyl-D-glutamyl-meso-2,6-diaminopimeloyl-D-alanyl-D-alanine + UDP + H(+)</text>
        <dbReference type="Rhea" id="RHEA:31227"/>
        <dbReference type="ChEBI" id="CHEBI:15378"/>
        <dbReference type="ChEBI" id="CHEBI:57705"/>
        <dbReference type="ChEBI" id="CHEBI:58223"/>
        <dbReference type="ChEBI" id="CHEBI:61387"/>
        <dbReference type="ChEBI" id="CHEBI:61388"/>
        <dbReference type="EC" id="2.4.1.227"/>
    </reaction>
</comment>
<dbReference type="InterPro" id="IPR006009">
    <property type="entry name" value="GlcNAc_MurG"/>
</dbReference>
<gene>
    <name evidence="10" type="primary">murG</name>
    <name evidence="13" type="ORF">UY92_C0015G0011</name>
</gene>
<keyword evidence="9 10" id="KW-0961">Cell wall biogenesis/degradation</keyword>
<feature type="binding site" evidence="10">
    <location>
        <position position="165"/>
    </location>
    <ligand>
        <name>UDP-N-acetyl-alpha-D-glucosamine</name>
        <dbReference type="ChEBI" id="CHEBI:57705"/>
    </ligand>
</feature>
<dbReference type="InterPro" id="IPR004276">
    <property type="entry name" value="GlycoTrans_28_N"/>
</dbReference>
<evidence type="ECO:0000256" key="6">
    <source>
        <dbReference type="ARBA" id="ARBA00022984"/>
    </source>
</evidence>
<comment type="caution">
    <text evidence="10">Lacks conserved residue(s) required for the propagation of feature annotation.</text>
</comment>
<keyword evidence="6 10" id="KW-0573">Peptidoglycan synthesis</keyword>
<dbReference type="GO" id="GO:0008360">
    <property type="term" value="P:regulation of cell shape"/>
    <property type="evidence" value="ECO:0007669"/>
    <property type="project" value="UniProtKB-KW"/>
</dbReference>
<proteinExistence type="inferred from homology"/>
<dbReference type="Pfam" id="PF04101">
    <property type="entry name" value="Glyco_tran_28_C"/>
    <property type="match status" value="1"/>
</dbReference>
<evidence type="ECO:0000259" key="12">
    <source>
        <dbReference type="Pfam" id="PF04101"/>
    </source>
</evidence>
<evidence type="ECO:0000256" key="8">
    <source>
        <dbReference type="ARBA" id="ARBA00023306"/>
    </source>
</evidence>
<dbReference type="Pfam" id="PF03033">
    <property type="entry name" value="Glyco_transf_28"/>
    <property type="match status" value="1"/>
</dbReference>
<dbReference type="InterPro" id="IPR007235">
    <property type="entry name" value="Glyco_trans_28_C"/>
</dbReference>
<keyword evidence="1 10" id="KW-1003">Cell membrane</keyword>
<dbReference type="HAMAP" id="MF_00033">
    <property type="entry name" value="MurG"/>
    <property type="match status" value="1"/>
</dbReference>
<protein>
    <recommendedName>
        <fullName evidence="10">UDP-N-acetylglucosamine--N-acetylmuramyl-(pentapeptide) pyrophosphoryl-undecaprenol N-acetylglucosamine transferase</fullName>
        <ecNumber evidence="10">2.4.1.227</ecNumber>
    </recommendedName>
    <alternativeName>
        <fullName evidence="10">Undecaprenyl-PP-MurNAc-pentapeptide-UDPGlcNAc GlcNAc transferase</fullName>
    </alternativeName>
</protein>
<comment type="function">
    <text evidence="10">Cell wall formation. Catalyzes the transfer of a GlcNAc subunit on undecaprenyl-pyrophosphoryl-MurNAc-pentapeptide (lipid intermediate I) to form undecaprenyl-pyrophosphoryl-MurNAc-(pentapeptide)GlcNAc (lipid intermediate II).</text>
</comment>
<dbReference type="AlphaFoldDB" id="A0A0G2B860"/>
<comment type="similarity">
    <text evidence="10">Belongs to the glycosyltransferase 28 family. MurG subfamily.</text>
</comment>
<dbReference type="GO" id="GO:0051301">
    <property type="term" value="P:cell division"/>
    <property type="evidence" value="ECO:0007669"/>
    <property type="project" value="UniProtKB-KW"/>
</dbReference>
<keyword evidence="2 10" id="KW-0132">Cell division</keyword>
<evidence type="ECO:0000256" key="5">
    <source>
        <dbReference type="ARBA" id="ARBA00022960"/>
    </source>
</evidence>
<dbReference type="GO" id="GO:0005886">
    <property type="term" value="C:plasma membrane"/>
    <property type="evidence" value="ECO:0007669"/>
    <property type="project" value="UniProtKB-SubCell"/>
</dbReference>
<evidence type="ECO:0000256" key="1">
    <source>
        <dbReference type="ARBA" id="ARBA00022475"/>
    </source>
</evidence>
<dbReference type="CDD" id="cd03785">
    <property type="entry name" value="GT28_MurG"/>
    <property type="match status" value="1"/>
</dbReference>
<evidence type="ECO:0000256" key="7">
    <source>
        <dbReference type="ARBA" id="ARBA00023136"/>
    </source>
</evidence>
<evidence type="ECO:0000313" key="14">
    <source>
        <dbReference type="Proteomes" id="UP000033870"/>
    </source>
</evidence>
<evidence type="ECO:0000259" key="11">
    <source>
        <dbReference type="Pfam" id="PF03033"/>
    </source>
</evidence>
<dbReference type="STRING" id="1619044.UY92_C0015G0011"/>
<comment type="subcellular location">
    <subcellularLocation>
        <location evidence="10">Cell membrane</location>
        <topology evidence="10">Peripheral membrane protein</topology>
        <orientation evidence="10">Cytoplasmic side</orientation>
    </subcellularLocation>
</comment>
<dbReference type="PANTHER" id="PTHR21015:SF22">
    <property type="entry name" value="GLYCOSYLTRANSFERASE"/>
    <property type="match status" value="1"/>
</dbReference>
<feature type="domain" description="Glycosyltransferase family 28 N-terminal" evidence="11">
    <location>
        <begin position="3"/>
        <end position="141"/>
    </location>
</feature>
<keyword evidence="4 10" id="KW-0808">Transferase</keyword>
<organism evidence="13 14">
    <name type="scientific">Candidatus Magasanikbacteria bacterium GW2011_GWA2_56_11</name>
    <dbReference type="NCBI Taxonomy" id="1619044"/>
    <lineage>
        <taxon>Bacteria</taxon>
        <taxon>Candidatus Magasanikiibacteriota</taxon>
    </lineage>
</organism>
<keyword evidence="8 10" id="KW-0131">Cell cycle</keyword>
<dbReference type="Proteomes" id="UP000033870">
    <property type="component" value="Unassembled WGS sequence"/>
</dbReference>
<keyword evidence="5 10" id="KW-0133">Cell shape</keyword>
<evidence type="ECO:0000256" key="10">
    <source>
        <dbReference type="HAMAP-Rule" id="MF_00033"/>
    </source>
</evidence>
<feature type="binding site" evidence="10">
    <location>
        <position position="290"/>
    </location>
    <ligand>
        <name>UDP-N-acetyl-alpha-D-glucosamine</name>
        <dbReference type="ChEBI" id="CHEBI:57705"/>
    </ligand>
</feature>
<dbReference type="GO" id="GO:0071555">
    <property type="term" value="P:cell wall organization"/>
    <property type="evidence" value="ECO:0007669"/>
    <property type="project" value="UniProtKB-KW"/>
</dbReference>
<dbReference type="EMBL" id="LCRX01000015">
    <property type="protein sequence ID" value="KKW41599.1"/>
    <property type="molecule type" value="Genomic_DNA"/>
</dbReference>
<dbReference type="GO" id="GO:0009252">
    <property type="term" value="P:peptidoglycan biosynthetic process"/>
    <property type="evidence" value="ECO:0007669"/>
    <property type="project" value="UniProtKB-UniRule"/>
</dbReference>
<keyword evidence="7 10" id="KW-0472">Membrane</keyword>
<keyword evidence="3 10" id="KW-0328">Glycosyltransferase</keyword>
<reference evidence="13 14" key="1">
    <citation type="journal article" date="2015" name="Nature">
        <title>rRNA introns, odd ribosomes, and small enigmatic genomes across a large radiation of phyla.</title>
        <authorList>
            <person name="Brown C.T."/>
            <person name="Hug L.A."/>
            <person name="Thomas B.C."/>
            <person name="Sharon I."/>
            <person name="Castelle C.J."/>
            <person name="Singh A."/>
            <person name="Wilkins M.J."/>
            <person name="Williams K.H."/>
            <person name="Banfield J.F."/>
        </authorList>
    </citation>
    <scope>NUCLEOTIDE SEQUENCE [LARGE SCALE GENOMIC DNA]</scope>
</reference>
<dbReference type="GO" id="GO:0051991">
    <property type="term" value="F:UDP-N-acetyl-D-glucosamine:N-acetylmuramoyl-L-alanyl-D-glutamyl-meso-2,6-diaminopimelyl-D-alanyl-D-alanine-diphosphoundecaprenol 4-beta-N-acetylglucosaminlytransferase activity"/>
    <property type="evidence" value="ECO:0007669"/>
    <property type="project" value="RHEA"/>
</dbReference>
<evidence type="ECO:0000256" key="9">
    <source>
        <dbReference type="ARBA" id="ARBA00023316"/>
    </source>
</evidence>
<dbReference type="SUPFAM" id="SSF53756">
    <property type="entry name" value="UDP-Glycosyltransferase/glycogen phosphorylase"/>
    <property type="match status" value="1"/>
</dbReference>
<name>A0A0G2B860_9BACT</name>
<comment type="pathway">
    <text evidence="10">Cell wall biogenesis; peptidoglycan biosynthesis.</text>
</comment>
<dbReference type="Gene3D" id="3.40.50.2000">
    <property type="entry name" value="Glycogen Phosphorylase B"/>
    <property type="match status" value="2"/>
</dbReference>
<comment type="caution">
    <text evidence="13">The sequence shown here is derived from an EMBL/GenBank/DDBJ whole genome shotgun (WGS) entry which is preliminary data.</text>
</comment>
<accession>A0A0G2B860</accession>
<dbReference type="GO" id="GO:0050511">
    <property type="term" value="F:undecaprenyldiphospho-muramoylpentapeptide beta-N-acetylglucosaminyltransferase activity"/>
    <property type="evidence" value="ECO:0007669"/>
    <property type="project" value="UniProtKB-UniRule"/>
</dbReference>
<dbReference type="GO" id="GO:0005975">
    <property type="term" value="P:carbohydrate metabolic process"/>
    <property type="evidence" value="ECO:0007669"/>
    <property type="project" value="InterPro"/>
</dbReference>
<dbReference type="EC" id="2.4.1.227" evidence="10"/>
<evidence type="ECO:0000256" key="4">
    <source>
        <dbReference type="ARBA" id="ARBA00022679"/>
    </source>
</evidence>
<dbReference type="UniPathway" id="UPA00219"/>